<evidence type="ECO:0000313" key="4">
    <source>
        <dbReference type="EMBL" id="CAF4637142.1"/>
    </source>
</evidence>
<dbReference type="Pfam" id="PF08726">
    <property type="entry name" value="EFhand_Ca_insen"/>
    <property type="match status" value="1"/>
</dbReference>
<dbReference type="SUPFAM" id="SSF47473">
    <property type="entry name" value="EF-hand"/>
    <property type="match status" value="1"/>
</dbReference>
<dbReference type="EMBL" id="CAJOBJ010112336">
    <property type="protein sequence ID" value="CAF4637142.1"/>
    <property type="molecule type" value="Genomic_DNA"/>
</dbReference>
<dbReference type="Proteomes" id="UP000681967">
    <property type="component" value="Unassembled WGS sequence"/>
</dbReference>
<dbReference type="GO" id="GO:0003779">
    <property type="term" value="F:actin binding"/>
    <property type="evidence" value="ECO:0007669"/>
    <property type="project" value="UniProtKB-KW"/>
</dbReference>
<feature type="domain" description="EF-hand Ca insensitive" evidence="3">
    <location>
        <begin position="20"/>
        <end position="55"/>
    </location>
</feature>
<gene>
    <name evidence="5" type="ORF">BYL167_LOCUS45875</name>
    <name evidence="4" type="ORF">GIL414_LOCUS40472</name>
</gene>
<sequence length="55" mass="6329">GFVTFESFLDFMTRECSEEDNVDQLTLAFKTLAGDQPFITAEALKRELPIEQAEW</sequence>
<keyword evidence="2" id="KW-0009">Actin-binding</keyword>
<dbReference type="InterPro" id="IPR011992">
    <property type="entry name" value="EF-hand-dom_pair"/>
</dbReference>
<reference evidence="4" key="1">
    <citation type="submission" date="2021-02" db="EMBL/GenBank/DDBJ databases">
        <authorList>
            <person name="Nowell W R."/>
        </authorList>
    </citation>
    <scope>NUCLEOTIDE SEQUENCE</scope>
</reference>
<feature type="non-terminal residue" evidence="4">
    <location>
        <position position="55"/>
    </location>
</feature>
<dbReference type="InterPro" id="IPR014837">
    <property type="entry name" value="EF-hand_Ca_insen"/>
</dbReference>
<dbReference type="Gene3D" id="1.10.238.10">
    <property type="entry name" value="EF-hand"/>
    <property type="match status" value="1"/>
</dbReference>
<keyword evidence="1" id="KW-0677">Repeat</keyword>
<accession>A0A8S2ZLZ4</accession>
<evidence type="ECO:0000313" key="6">
    <source>
        <dbReference type="Proteomes" id="UP000681720"/>
    </source>
</evidence>
<organism evidence="4 6">
    <name type="scientific">Rotaria magnacalcarata</name>
    <dbReference type="NCBI Taxonomy" id="392030"/>
    <lineage>
        <taxon>Eukaryota</taxon>
        <taxon>Metazoa</taxon>
        <taxon>Spiralia</taxon>
        <taxon>Gnathifera</taxon>
        <taxon>Rotifera</taxon>
        <taxon>Eurotatoria</taxon>
        <taxon>Bdelloidea</taxon>
        <taxon>Philodinida</taxon>
        <taxon>Philodinidae</taxon>
        <taxon>Rotaria</taxon>
    </lineage>
</organism>
<name>A0A8S2ZLZ4_9BILA</name>
<comment type="caution">
    <text evidence="4">The sequence shown here is derived from an EMBL/GenBank/DDBJ whole genome shotgun (WGS) entry which is preliminary data.</text>
</comment>
<dbReference type="Proteomes" id="UP000681720">
    <property type="component" value="Unassembled WGS sequence"/>
</dbReference>
<evidence type="ECO:0000313" key="5">
    <source>
        <dbReference type="EMBL" id="CAF4745382.1"/>
    </source>
</evidence>
<feature type="non-terminal residue" evidence="4">
    <location>
        <position position="1"/>
    </location>
</feature>
<protein>
    <recommendedName>
        <fullName evidence="3">EF-hand Ca insensitive domain-containing protein</fullName>
    </recommendedName>
</protein>
<evidence type="ECO:0000256" key="2">
    <source>
        <dbReference type="ARBA" id="ARBA00023203"/>
    </source>
</evidence>
<dbReference type="EMBL" id="CAJOBH010128413">
    <property type="protein sequence ID" value="CAF4745382.1"/>
    <property type="molecule type" value="Genomic_DNA"/>
</dbReference>
<evidence type="ECO:0000256" key="1">
    <source>
        <dbReference type="ARBA" id="ARBA00022737"/>
    </source>
</evidence>
<proteinExistence type="predicted"/>
<dbReference type="AlphaFoldDB" id="A0A8S2ZLZ4"/>
<evidence type="ECO:0000259" key="3">
    <source>
        <dbReference type="Pfam" id="PF08726"/>
    </source>
</evidence>